<dbReference type="PROSITE" id="PS00201">
    <property type="entry name" value="FLAVODOXIN"/>
    <property type="match status" value="1"/>
</dbReference>
<evidence type="ECO:0000313" key="3">
    <source>
        <dbReference type="Proteomes" id="UP000078383"/>
    </source>
</evidence>
<dbReference type="OrthoDB" id="307208at2"/>
<dbReference type="Proteomes" id="UP000078383">
    <property type="component" value="Unassembled WGS sequence"/>
</dbReference>
<gene>
    <name evidence="2" type="ORF">ERS852502_00914</name>
</gene>
<proteinExistence type="predicted"/>
<dbReference type="InterPro" id="IPR008254">
    <property type="entry name" value="Flavodoxin/NO_synth"/>
</dbReference>
<evidence type="ECO:0000259" key="1">
    <source>
        <dbReference type="Pfam" id="PF12641"/>
    </source>
</evidence>
<dbReference type="GO" id="GO:0010181">
    <property type="term" value="F:FMN binding"/>
    <property type="evidence" value="ECO:0007669"/>
    <property type="project" value="InterPro"/>
</dbReference>
<dbReference type="InterPro" id="IPR029039">
    <property type="entry name" value="Flavoprotein-like_sf"/>
</dbReference>
<sequence>MKEERYSIIFSSKTGNTAELANAIRDALPQENCDYFGTSEIEEPVSEMLYIGFWTDQGNADKSALELLQRIKNKKVFLFGTAGFGENEAYFQKVLNNVKSSMDESNQVVGEYMCQGKMPQAVRDRYVKMKEQPDHMPNLDLLIANFDRALSHPDKEDLDKLRELVRG</sequence>
<dbReference type="AlphaFoldDB" id="A0A174ZB35"/>
<feature type="domain" description="Flavodoxin-like" evidence="1">
    <location>
        <begin position="8"/>
        <end position="165"/>
    </location>
</feature>
<dbReference type="GO" id="GO:0009055">
    <property type="term" value="F:electron transfer activity"/>
    <property type="evidence" value="ECO:0007669"/>
    <property type="project" value="InterPro"/>
</dbReference>
<evidence type="ECO:0000313" key="2">
    <source>
        <dbReference type="EMBL" id="CUQ84425.1"/>
    </source>
</evidence>
<dbReference type="Pfam" id="PF12641">
    <property type="entry name" value="Flavodoxin_3"/>
    <property type="match status" value="1"/>
</dbReference>
<dbReference type="Gene3D" id="3.40.50.360">
    <property type="match status" value="1"/>
</dbReference>
<dbReference type="InterPro" id="IPR001226">
    <property type="entry name" value="Flavodoxin_CS"/>
</dbReference>
<accession>A0A174ZB35</accession>
<reference evidence="2 3" key="1">
    <citation type="submission" date="2015-09" db="EMBL/GenBank/DDBJ databases">
        <authorList>
            <consortium name="Pathogen Informatics"/>
        </authorList>
    </citation>
    <scope>NUCLEOTIDE SEQUENCE [LARGE SCALE GENOMIC DNA]</scope>
    <source>
        <strain evidence="2 3">2789STDY5834889</strain>
    </source>
</reference>
<name>A0A174ZB35_9FIRM</name>
<dbReference type="EMBL" id="CZBX01000003">
    <property type="protein sequence ID" value="CUQ84425.1"/>
    <property type="molecule type" value="Genomic_DNA"/>
</dbReference>
<dbReference type="SUPFAM" id="SSF52218">
    <property type="entry name" value="Flavoproteins"/>
    <property type="match status" value="1"/>
</dbReference>
<protein>
    <submittedName>
        <fullName evidence="2">Flavodoxin</fullName>
    </submittedName>
</protein>
<dbReference type="GO" id="GO:0016651">
    <property type="term" value="F:oxidoreductase activity, acting on NAD(P)H"/>
    <property type="evidence" value="ECO:0007669"/>
    <property type="project" value="UniProtKB-ARBA"/>
</dbReference>
<dbReference type="InterPro" id="IPR054633">
    <property type="entry name" value="BilS"/>
</dbReference>
<dbReference type="GeneID" id="303258057"/>
<dbReference type="RefSeq" id="WP_020436756.1">
    <property type="nucleotide sequence ID" value="NZ_CZBX01000003.1"/>
</dbReference>
<organism evidence="2 3">
    <name type="scientific">[Ruminococcus] torques</name>
    <dbReference type="NCBI Taxonomy" id="33039"/>
    <lineage>
        <taxon>Bacteria</taxon>
        <taxon>Bacillati</taxon>
        <taxon>Bacillota</taxon>
        <taxon>Clostridia</taxon>
        <taxon>Lachnospirales</taxon>
        <taxon>Lachnospiraceae</taxon>
        <taxon>Mediterraneibacter</taxon>
    </lineage>
</organism>
<dbReference type="NCBIfam" id="NF045594">
    <property type="entry name" value="flavodox_BilS"/>
    <property type="match status" value="1"/>
</dbReference>